<reference evidence="3 4" key="1">
    <citation type="journal article" date="2019" name="Sci. Rep.">
        <title>Comparative genomics of chytrid fungi reveal insights into the obligate biotrophic and pathogenic lifestyle of Synchytrium endobioticum.</title>
        <authorList>
            <person name="van de Vossenberg B.T.L.H."/>
            <person name="Warris S."/>
            <person name="Nguyen H.D.T."/>
            <person name="van Gent-Pelzer M.P.E."/>
            <person name="Joly D.L."/>
            <person name="van de Geest H.C."/>
            <person name="Bonants P.J.M."/>
            <person name="Smith D.S."/>
            <person name="Levesque C.A."/>
            <person name="van der Lee T.A.J."/>
        </authorList>
    </citation>
    <scope>NUCLEOTIDE SEQUENCE [LARGE SCALE GENOMIC DNA]</scope>
    <source>
        <strain evidence="3 4">CBS 675.73</strain>
    </source>
</reference>
<dbReference type="GO" id="GO:0004674">
    <property type="term" value="F:protein serine/threonine kinase activity"/>
    <property type="evidence" value="ECO:0007669"/>
    <property type="project" value="TreeGrafter"/>
</dbReference>
<dbReference type="AlphaFoldDB" id="A0A507FKC3"/>
<dbReference type="Gene3D" id="1.10.510.10">
    <property type="entry name" value="Transferase(Phosphotransferase) domain 1"/>
    <property type="match status" value="1"/>
</dbReference>
<feature type="region of interest" description="Disordered" evidence="1">
    <location>
        <begin position="107"/>
        <end position="140"/>
    </location>
</feature>
<evidence type="ECO:0000313" key="4">
    <source>
        <dbReference type="Proteomes" id="UP000320333"/>
    </source>
</evidence>
<dbReference type="GO" id="GO:0005524">
    <property type="term" value="F:ATP binding"/>
    <property type="evidence" value="ECO:0007669"/>
    <property type="project" value="InterPro"/>
</dbReference>
<proteinExistence type="predicted"/>
<gene>
    <name evidence="3" type="ORF">CcCBS67573_g01872</name>
</gene>
<dbReference type="GO" id="GO:0005737">
    <property type="term" value="C:cytoplasm"/>
    <property type="evidence" value="ECO:0007669"/>
    <property type="project" value="TreeGrafter"/>
</dbReference>
<dbReference type="SUPFAM" id="SSF56112">
    <property type="entry name" value="Protein kinase-like (PK-like)"/>
    <property type="match status" value="1"/>
</dbReference>
<feature type="domain" description="Protein kinase" evidence="2">
    <location>
        <begin position="199"/>
        <end position="540"/>
    </location>
</feature>
<feature type="region of interest" description="Disordered" evidence="1">
    <location>
        <begin position="1"/>
        <end position="61"/>
    </location>
</feature>
<feature type="compositionally biased region" description="Polar residues" evidence="1">
    <location>
        <begin position="44"/>
        <end position="58"/>
    </location>
</feature>
<accession>A0A507FKC3</accession>
<feature type="compositionally biased region" description="Polar residues" evidence="1">
    <location>
        <begin position="107"/>
        <end position="120"/>
    </location>
</feature>
<dbReference type="Proteomes" id="UP000320333">
    <property type="component" value="Unassembled WGS sequence"/>
</dbReference>
<dbReference type="InterPro" id="IPR011009">
    <property type="entry name" value="Kinase-like_dom_sf"/>
</dbReference>
<name>A0A507FKC3_9FUNG</name>
<evidence type="ECO:0000313" key="3">
    <source>
        <dbReference type="EMBL" id="TPX76849.1"/>
    </source>
</evidence>
<dbReference type="OrthoDB" id="6513151at2759"/>
<dbReference type="GO" id="GO:0044773">
    <property type="term" value="P:mitotic DNA damage checkpoint signaling"/>
    <property type="evidence" value="ECO:0007669"/>
    <property type="project" value="TreeGrafter"/>
</dbReference>
<feature type="compositionally biased region" description="Polar residues" evidence="1">
    <location>
        <begin position="128"/>
        <end position="140"/>
    </location>
</feature>
<sequence>MKPTLLQSISAKLPFSPRRRSSEETAPSSQVSSSTTSRFRNTSAVSLTETSPSPSHQPSKPFAILPRLHFTKPAPRIDSASSHSSSPTTPDLTPSCFVVIPTARSTVSNCSGTSYSNSCLSRRDSASKRTSVTHQPNQPTSLSTLCVCSAPSGTATAAVSVEAYDGPQCNNTSSLLDVSSGSLSPHGTPLDKALQTRFGAKSTLLGTGTFASTYLIRLNDSQLSKCEPLEMKQICAKEVKPGRISSLTNPEQRNQRRNEWIRNTCKEFRIGKRMNHINIIKTLELHLDLSDTPSAHIILEACVNRDLYSLIAAPSPINSRDADCLLKQMLNGLAYMHASGACHRDLKPENILIARNGCVKLIDFGCAEWTHTELDHHSTVSDEGVEIIVSGRMDAFSSLLDPIPCTRQTTSNAKTCVHAVGSGPYMAPEQYLPASYNGCKVDVWACAIIYLAMVYKSFPWETANARDANFRAYLSFASCQNGAAAHTLASTFPFFTHLPTGEQEMTHDQYRARPTLLSQMLEPDADLRVDAASCLKDTWLKGVVLCCSDDVGCVNMVHSHS</sequence>
<dbReference type="PROSITE" id="PS50011">
    <property type="entry name" value="PROTEIN_KINASE_DOM"/>
    <property type="match status" value="1"/>
</dbReference>
<evidence type="ECO:0000259" key="2">
    <source>
        <dbReference type="PROSITE" id="PS50011"/>
    </source>
</evidence>
<dbReference type="SMART" id="SM00220">
    <property type="entry name" value="S_TKc"/>
    <property type="match status" value="1"/>
</dbReference>
<feature type="compositionally biased region" description="Polar residues" evidence="1">
    <location>
        <begin position="1"/>
        <end position="10"/>
    </location>
</feature>
<dbReference type="PANTHER" id="PTHR44167:SF24">
    <property type="entry name" value="SERINE_THREONINE-PROTEIN KINASE CHK2"/>
    <property type="match status" value="1"/>
</dbReference>
<keyword evidence="4" id="KW-1185">Reference proteome</keyword>
<protein>
    <recommendedName>
        <fullName evidence="2">Protein kinase domain-containing protein</fullName>
    </recommendedName>
</protein>
<dbReference type="STRING" id="246404.A0A507FKC3"/>
<feature type="compositionally biased region" description="Low complexity" evidence="1">
    <location>
        <begin position="24"/>
        <end position="43"/>
    </location>
</feature>
<dbReference type="InterPro" id="IPR000719">
    <property type="entry name" value="Prot_kinase_dom"/>
</dbReference>
<dbReference type="PANTHER" id="PTHR44167">
    <property type="entry name" value="OVARIAN-SPECIFIC SERINE/THREONINE-PROTEIN KINASE LOK-RELATED"/>
    <property type="match status" value="1"/>
</dbReference>
<comment type="caution">
    <text evidence="3">The sequence shown here is derived from an EMBL/GenBank/DDBJ whole genome shotgun (WGS) entry which is preliminary data.</text>
</comment>
<dbReference type="Pfam" id="PF00069">
    <property type="entry name" value="Pkinase"/>
    <property type="match status" value="2"/>
</dbReference>
<dbReference type="EMBL" id="QEAP01000034">
    <property type="protein sequence ID" value="TPX76849.1"/>
    <property type="molecule type" value="Genomic_DNA"/>
</dbReference>
<organism evidence="3 4">
    <name type="scientific">Chytriomyces confervae</name>
    <dbReference type="NCBI Taxonomy" id="246404"/>
    <lineage>
        <taxon>Eukaryota</taxon>
        <taxon>Fungi</taxon>
        <taxon>Fungi incertae sedis</taxon>
        <taxon>Chytridiomycota</taxon>
        <taxon>Chytridiomycota incertae sedis</taxon>
        <taxon>Chytridiomycetes</taxon>
        <taxon>Chytridiales</taxon>
        <taxon>Chytriomycetaceae</taxon>
        <taxon>Chytriomyces</taxon>
    </lineage>
</organism>
<dbReference type="GO" id="GO:0005634">
    <property type="term" value="C:nucleus"/>
    <property type="evidence" value="ECO:0007669"/>
    <property type="project" value="TreeGrafter"/>
</dbReference>
<evidence type="ECO:0000256" key="1">
    <source>
        <dbReference type="SAM" id="MobiDB-lite"/>
    </source>
</evidence>